<dbReference type="PANTHER" id="PTHR30529:SF7">
    <property type="entry name" value="CYTOCHROME B561 BACTERIAL_NI-HYDROGENASE DOMAIN-CONTAINING PROTEIN"/>
    <property type="match status" value="1"/>
</dbReference>
<feature type="transmembrane region" description="Helical" evidence="13">
    <location>
        <begin position="129"/>
        <end position="158"/>
    </location>
</feature>
<dbReference type="GO" id="GO:0022904">
    <property type="term" value="P:respiratory electron transport chain"/>
    <property type="evidence" value="ECO:0007669"/>
    <property type="project" value="InterPro"/>
</dbReference>
<dbReference type="AlphaFoldDB" id="A0A1I5UK59"/>
<proteinExistence type="inferred from homology"/>
<keyword evidence="9 13" id="KW-1133">Transmembrane helix</keyword>
<evidence type="ECO:0000256" key="9">
    <source>
        <dbReference type="ARBA" id="ARBA00022989"/>
    </source>
</evidence>
<keyword evidence="8" id="KW-0249">Electron transport</keyword>
<evidence type="ECO:0000256" key="11">
    <source>
        <dbReference type="ARBA" id="ARBA00023136"/>
    </source>
</evidence>
<gene>
    <name evidence="15" type="ORF">SAMN03084138_03635</name>
</gene>
<keyword evidence="3" id="KW-0813">Transport</keyword>
<keyword evidence="4" id="KW-1003">Cell membrane</keyword>
<dbReference type="InterPro" id="IPR052168">
    <property type="entry name" value="Cytochrome_b561_oxidase"/>
</dbReference>
<dbReference type="GO" id="GO:0020037">
    <property type="term" value="F:heme binding"/>
    <property type="evidence" value="ECO:0007669"/>
    <property type="project" value="TreeGrafter"/>
</dbReference>
<dbReference type="PANTHER" id="PTHR30529">
    <property type="entry name" value="CYTOCHROME B561"/>
    <property type="match status" value="1"/>
</dbReference>
<dbReference type="GO" id="GO:0009055">
    <property type="term" value="F:electron transfer activity"/>
    <property type="evidence" value="ECO:0007669"/>
    <property type="project" value="InterPro"/>
</dbReference>
<dbReference type="EMBL" id="FOWR01000032">
    <property type="protein sequence ID" value="SFP95632.1"/>
    <property type="molecule type" value="Genomic_DNA"/>
</dbReference>
<dbReference type="InterPro" id="IPR016174">
    <property type="entry name" value="Di-haem_cyt_TM"/>
</dbReference>
<dbReference type="InterPro" id="IPR011577">
    <property type="entry name" value="Cyt_b561_bac/Ni-Hgenase"/>
</dbReference>
<feature type="transmembrane region" description="Helical" evidence="13">
    <location>
        <begin position="12"/>
        <end position="35"/>
    </location>
</feature>
<dbReference type="Proteomes" id="UP000182692">
    <property type="component" value="Unassembled WGS sequence"/>
</dbReference>
<keyword evidence="5" id="KW-0349">Heme</keyword>
<evidence type="ECO:0000256" key="10">
    <source>
        <dbReference type="ARBA" id="ARBA00023004"/>
    </source>
</evidence>
<dbReference type="Pfam" id="PF01292">
    <property type="entry name" value="Ni_hydr_CYTB"/>
    <property type="match status" value="1"/>
</dbReference>
<dbReference type="OrthoDB" id="1247465at2"/>
<evidence type="ECO:0000256" key="1">
    <source>
        <dbReference type="ARBA" id="ARBA00001970"/>
    </source>
</evidence>
<sequence>MIQKRYDALSRVLHWSMALIIIYATIAGYVMHLVIDSHPAIFHVLSVINMSLSTIAAGLFVVRWVWRSFRPKVKTMASGTELDRNIAKFVHGILYSLMFFVFVTGFLMLKEPFWFFWLFKIPNIVSEPAINAYFFTLHRVSCALLAFTVVVHIAAALYHQYWMRDNIIERLLPPKGVALTFKHKKGRI</sequence>
<evidence type="ECO:0000313" key="16">
    <source>
        <dbReference type="Proteomes" id="UP000182692"/>
    </source>
</evidence>
<keyword evidence="6 13" id="KW-0812">Transmembrane</keyword>
<evidence type="ECO:0000256" key="6">
    <source>
        <dbReference type="ARBA" id="ARBA00022692"/>
    </source>
</evidence>
<evidence type="ECO:0000256" key="8">
    <source>
        <dbReference type="ARBA" id="ARBA00022982"/>
    </source>
</evidence>
<reference evidence="15 16" key="1">
    <citation type="submission" date="2016-10" db="EMBL/GenBank/DDBJ databases">
        <authorList>
            <person name="de Groot N.N."/>
        </authorList>
    </citation>
    <scope>NUCLEOTIDE SEQUENCE [LARGE SCALE GENOMIC DNA]</scope>
    <source>
        <strain evidence="15 16">DSM 15893</strain>
    </source>
</reference>
<organism evidence="15 16">
    <name type="scientific">Enterovibrio norvegicus DSM 15893</name>
    <dbReference type="NCBI Taxonomy" id="1121869"/>
    <lineage>
        <taxon>Bacteria</taxon>
        <taxon>Pseudomonadati</taxon>
        <taxon>Pseudomonadota</taxon>
        <taxon>Gammaproteobacteria</taxon>
        <taxon>Vibrionales</taxon>
        <taxon>Vibrionaceae</taxon>
        <taxon>Enterovibrio</taxon>
    </lineage>
</organism>
<dbReference type="SUPFAM" id="SSF81342">
    <property type="entry name" value="Transmembrane di-heme cytochromes"/>
    <property type="match status" value="1"/>
</dbReference>
<feature type="domain" description="Cytochrome b561 bacterial/Ni-hydrogenase" evidence="14">
    <location>
        <begin position="5"/>
        <end position="173"/>
    </location>
</feature>
<evidence type="ECO:0000256" key="3">
    <source>
        <dbReference type="ARBA" id="ARBA00022448"/>
    </source>
</evidence>
<dbReference type="GO" id="GO:0005886">
    <property type="term" value="C:plasma membrane"/>
    <property type="evidence" value="ECO:0007669"/>
    <property type="project" value="UniProtKB-SubCell"/>
</dbReference>
<name>A0A1I5UK59_9GAMM</name>
<evidence type="ECO:0000256" key="7">
    <source>
        <dbReference type="ARBA" id="ARBA00022723"/>
    </source>
</evidence>
<accession>A0A1I5UK59</accession>
<keyword evidence="7" id="KW-0479">Metal-binding</keyword>
<evidence type="ECO:0000256" key="12">
    <source>
        <dbReference type="ARBA" id="ARBA00037975"/>
    </source>
</evidence>
<comment type="subcellular location">
    <subcellularLocation>
        <location evidence="2">Cell membrane</location>
        <topology evidence="2">Multi-pass membrane protein</topology>
    </subcellularLocation>
</comment>
<evidence type="ECO:0000256" key="13">
    <source>
        <dbReference type="SAM" id="Phobius"/>
    </source>
</evidence>
<evidence type="ECO:0000256" key="2">
    <source>
        <dbReference type="ARBA" id="ARBA00004651"/>
    </source>
</evidence>
<feature type="transmembrane region" description="Helical" evidence="13">
    <location>
        <begin position="86"/>
        <end position="109"/>
    </location>
</feature>
<evidence type="ECO:0000256" key="4">
    <source>
        <dbReference type="ARBA" id="ARBA00022475"/>
    </source>
</evidence>
<feature type="transmembrane region" description="Helical" evidence="13">
    <location>
        <begin position="41"/>
        <end position="66"/>
    </location>
</feature>
<dbReference type="RefSeq" id="WP_017016961.1">
    <property type="nucleotide sequence ID" value="NZ_FOWR01000032.1"/>
</dbReference>
<comment type="cofactor">
    <cofactor evidence="1">
        <name>heme b</name>
        <dbReference type="ChEBI" id="CHEBI:60344"/>
    </cofactor>
</comment>
<keyword evidence="10" id="KW-0408">Iron</keyword>
<evidence type="ECO:0000256" key="5">
    <source>
        <dbReference type="ARBA" id="ARBA00022617"/>
    </source>
</evidence>
<evidence type="ECO:0000313" key="15">
    <source>
        <dbReference type="EMBL" id="SFP95632.1"/>
    </source>
</evidence>
<keyword evidence="11 13" id="KW-0472">Membrane</keyword>
<comment type="similarity">
    <text evidence="12">Belongs to the cytochrome b561 family.</text>
</comment>
<protein>
    <submittedName>
        <fullName evidence="15">Cytochrome b561</fullName>
    </submittedName>
</protein>
<dbReference type="GO" id="GO:0046872">
    <property type="term" value="F:metal ion binding"/>
    <property type="evidence" value="ECO:0007669"/>
    <property type="project" value="UniProtKB-KW"/>
</dbReference>
<evidence type="ECO:0000259" key="14">
    <source>
        <dbReference type="Pfam" id="PF01292"/>
    </source>
</evidence>
<dbReference type="GeneID" id="35874077"/>